<dbReference type="InterPro" id="IPR036264">
    <property type="entry name" value="Bact_exopeptidase_dim_dom"/>
</dbReference>
<dbReference type="Proteomes" id="UP001055153">
    <property type="component" value="Unassembled WGS sequence"/>
</dbReference>
<dbReference type="InterPro" id="IPR001261">
    <property type="entry name" value="ArgE/DapE_CS"/>
</dbReference>
<dbReference type="InterPro" id="IPR002933">
    <property type="entry name" value="Peptidase_M20"/>
</dbReference>
<dbReference type="Pfam" id="PF01546">
    <property type="entry name" value="Peptidase_M20"/>
    <property type="match status" value="1"/>
</dbReference>
<dbReference type="EMBL" id="BPQQ01000081">
    <property type="protein sequence ID" value="GJE03535.1"/>
    <property type="molecule type" value="Genomic_DNA"/>
</dbReference>
<name>A0ABQ4SM00_9HYPH</name>
<gene>
    <name evidence="6" type="primary">dapE_3</name>
    <name evidence="6" type="ORF">GMJLKIPL_5492</name>
</gene>
<evidence type="ECO:0000256" key="1">
    <source>
        <dbReference type="ARBA" id="ARBA00001947"/>
    </source>
</evidence>
<feature type="domain" description="Peptidase M20 dimerisation" evidence="5">
    <location>
        <begin position="172"/>
        <end position="273"/>
    </location>
</feature>
<dbReference type="CDD" id="cd08659">
    <property type="entry name" value="M20_ArgE_DapE-like"/>
    <property type="match status" value="1"/>
</dbReference>
<keyword evidence="7" id="KW-1185">Reference proteome</keyword>
<dbReference type="InterPro" id="IPR011650">
    <property type="entry name" value="Peptidase_M20_dimer"/>
</dbReference>
<organism evidence="6 7">
    <name type="scientific">Methylobacterium isbiliense</name>
    <dbReference type="NCBI Taxonomy" id="315478"/>
    <lineage>
        <taxon>Bacteria</taxon>
        <taxon>Pseudomonadati</taxon>
        <taxon>Pseudomonadota</taxon>
        <taxon>Alphaproteobacteria</taxon>
        <taxon>Hyphomicrobiales</taxon>
        <taxon>Methylobacteriaceae</taxon>
        <taxon>Methylobacterium</taxon>
    </lineage>
</organism>
<evidence type="ECO:0000256" key="3">
    <source>
        <dbReference type="ARBA" id="ARBA00022801"/>
    </source>
</evidence>
<reference evidence="6" key="1">
    <citation type="journal article" date="2021" name="Front. Microbiol.">
        <title>Comprehensive Comparative Genomics and Phenotyping of Methylobacterium Species.</title>
        <authorList>
            <person name="Alessa O."/>
            <person name="Ogura Y."/>
            <person name="Fujitani Y."/>
            <person name="Takami H."/>
            <person name="Hayashi T."/>
            <person name="Sahin N."/>
            <person name="Tani A."/>
        </authorList>
    </citation>
    <scope>NUCLEOTIDE SEQUENCE</scope>
    <source>
        <strain evidence="6">DSM 17168</strain>
    </source>
</reference>
<dbReference type="Gene3D" id="3.30.70.360">
    <property type="match status" value="1"/>
</dbReference>
<evidence type="ECO:0000313" key="7">
    <source>
        <dbReference type="Proteomes" id="UP001055153"/>
    </source>
</evidence>
<keyword evidence="2" id="KW-0479">Metal-binding</keyword>
<evidence type="ECO:0000256" key="2">
    <source>
        <dbReference type="ARBA" id="ARBA00022723"/>
    </source>
</evidence>
<comment type="cofactor">
    <cofactor evidence="1">
        <name>Zn(2+)</name>
        <dbReference type="ChEBI" id="CHEBI:29105"/>
    </cofactor>
</comment>
<keyword evidence="4" id="KW-0862">Zinc</keyword>
<evidence type="ECO:0000313" key="6">
    <source>
        <dbReference type="EMBL" id="GJE03535.1"/>
    </source>
</evidence>
<protein>
    <submittedName>
        <fullName evidence="6">Succinyl-diaminopimelate desuccinylase</fullName>
    </submittedName>
</protein>
<proteinExistence type="predicted"/>
<dbReference type="RefSeq" id="WP_238240922.1">
    <property type="nucleotide sequence ID" value="NZ_BPQQ01000081.1"/>
</dbReference>
<dbReference type="SUPFAM" id="SSF53187">
    <property type="entry name" value="Zn-dependent exopeptidases"/>
    <property type="match status" value="1"/>
</dbReference>
<evidence type="ECO:0000259" key="5">
    <source>
        <dbReference type="Pfam" id="PF07687"/>
    </source>
</evidence>
<dbReference type="PROSITE" id="PS00759">
    <property type="entry name" value="ARGE_DAPE_CPG2_2"/>
    <property type="match status" value="1"/>
</dbReference>
<dbReference type="Pfam" id="PF07687">
    <property type="entry name" value="M20_dimer"/>
    <property type="match status" value="1"/>
</dbReference>
<dbReference type="InterPro" id="IPR050072">
    <property type="entry name" value="Peptidase_M20A"/>
</dbReference>
<comment type="caution">
    <text evidence="6">The sequence shown here is derived from an EMBL/GenBank/DDBJ whole genome shotgun (WGS) entry which is preliminary data.</text>
</comment>
<keyword evidence="3" id="KW-0378">Hydrolase</keyword>
<accession>A0ABQ4SM00</accession>
<dbReference type="PANTHER" id="PTHR43808">
    <property type="entry name" value="ACETYLORNITHINE DEACETYLASE"/>
    <property type="match status" value="1"/>
</dbReference>
<sequence length="373" mass="38265">MDDSVALARDLVRFDTISPPGTEEACAAHLAALLREAGLAVAEHAFAPGRVSLIARLAGTDAALAPLVFTGHLDTVPLGSAPWSVDPRGEIRDGRLYGRGASDMKAGVAAFVAAVTDRARAAPAPARGITLVLTAGEETGCRGAADLARQGLMGEASGLVVAEPTANRLALAHKGALHLRGRTRGATAHGSMPDLGDNAVLKATRAVEALRGFAIERPAHPLLGTPTLAVTSLHGGEAVNVIPDSCTLTLDLRTLPGQDHAATLARLQEAMGPEVALDPPLADLPAVGTDPSDPFATAVARIVREVVPGAGQVIGMPYFTDGSVLQGALGGCPTVILGPGEPGQAHQTDEWCATDAIATAHRIYAALIRDWCR</sequence>
<dbReference type="SUPFAM" id="SSF55031">
    <property type="entry name" value="Bacterial exopeptidase dimerisation domain"/>
    <property type="match status" value="1"/>
</dbReference>
<evidence type="ECO:0000256" key="4">
    <source>
        <dbReference type="ARBA" id="ARBA00022833"/>
    </source>
</evidence>
<reference evidence="6" key="2">
    <citation type="submission" date="2021-08" db="EMBL/GenBank/DDBJ databases">
        <authorList>
            <person name="Tani A."/>
            <person name="Ola A."/>
            <person name="Ogura Y."/>
            <person name="Katsura K."/>
            <person name="Hayashi T."/>
        </authorList>
    </citation>
    <scope>NUCLEOTIDE SEQUENCE</scope>
    <source>
        <strain evidence="6">DSM 17168</strain>
    </source>
</reference>
<dbReference type="Gene3D" id="3.40.630.10">
    <property type="entry name" value="Zn peptidases"/>
    <property type="match status" value="1"/>
</dbReference>